<feature type="binding site" evidence="13">
    <location>
        <position position="13"/>
    </location>
    <ligand>
        <name>NADPH</name>
        <dbReference type="ChEBI" id="CHEBI:57783"/>
    </ligand>
</feature>
<feature type="binding site" evidence="13">
    <location>
        <position position="140"/>
    </location>
    <ligand>
        <name>NADPH</name>
        <dbReference type="ChEBI" id="CHEBI:57783"/>
    </ligand>
</feature>
<keyword evidence="4 13" id="KW-0560">Oxidoreductase</keyword>
<dbReference type="GO" id="GO:0141153">
    <property type="term" value="F:glycerol-3-phosphate dehydrogenase (NADP+) activity"/>
    <property type="evidence" value="ECO:0007669"/>
    <property type="project" value="RHEA"/>
</dbReference>
<feature type="binding site" evidence="15">
    <location>
        <begin position="255"/>
        <end position="256"/>
    </location>
    <ligand>
        <name>substrate</name>
    </ligand>
</feature>
<dbReference type="SUPFAM" id="SSF51735">
    <property type="entry name" value="NAD(P)-binding Rossmann-fold domains"/>
    <property type="match status" value="1"/>
</dbReference>
<protein>
    <recommendedName>
        <fullName evidence="11 13">Glycerol-3-phosphate dehydrogenase [NAD(P)+]</fullName>
        <ecNumber evidence="10 13">1.1.1.94</ecNumber>
    </recommendedName>
    <alternativeName>
        <fullName evidence="13">NAD(P)(+)-dependent glycerol-3-phosphate dehydrogenase</fullName>
    </alternativeName>
    <alternativeName>
        <fullName evidence="12 13">NAD(P)H-dependent dihydroxyacetone-phosphate reductase</fullName>
    </alternativeName>
</protein>
<keyword evidence="21" id="KW-1185">Reference proteome</keyword>
<evidence type="ECO:0000313" key="20">
    <source>
        <dbReference type="EMBL" id="BAV92195.1"/>
    </source>
</evidence>
<dbReference type="UniPathway" id="UPA00940"/>
<evidence type="ECO:0000256" key="7">
    <source>
        <dbReference type="ARBA" id="ARBA00023209"/>
    </source>
</evidence>
<feature type="binding site" evidence="13">
    <location>
        <position position="106"/>
    </location>
    <ligand>
        <name>sn-glycerol 3-phosphate</name>
        <dbReference type="ChEBI" id="CHEBI:57597"/>
    </ligand>
</feature>
<keyword evidence="13" id="KW-0547">Nucleotide-binding</keyword>
<feature type="binding site" evidence="13">
    <location>
        <position position="279"/>
    </location>
    <ligand>
        <name>NADPH</name>
        <dbReference type="ChEBI" id="CHEBI:57783"/>
    </ligand>
</feature>
<feature type="domain" description="Glycerol-3-phosphate dehydrogenase NAD-dependent N-terminal" evidence="18">
    <location>
        <begin position="6"/>
        <end position="159"/>
    </location>
</feature>
<feature type="binding site" evidence="13">
    <location>
        <position position="34"/>
    </location>
    <ligand>
        <name>NADPH</name>
        <dbReference type="ChEBI" id="CHEBI:57783"/>
    </ligand>
</feature>
<dbReference type="KEGG" id="dtr:RSDT_0683"/>
<feature type="binding site" evidence="13">
    <location>
        <position position="256"/>
    </location>
    <ligand>
        <name>sn-glycerol 3-phosphate</name>
        <dbReference type="ChEBI" id="CHEBI:57597"/>
    </ligand>
</feature>
<dbReference type="GO" id="GO:0046168">
    <property type="term" value="P:glycerol-3-phosphate catabolic process"/>
    <property type="evidence" value="ECO:0007669"/>
    <property type="project" value="InterPro"/>
</dbReference>
<feature type="binding site" evidence="16">
    <location>
        <position position="140"/>
    </location>
    <ligand>
        <name>NAD(+)</name>
        <dbReference type="ChEBI" id="CHEBI:57540"/>
    </ligand>
</feature>
<sequence length="331" mass="35324">MDAVSVCVAGGGSWGTALAHMLAARGHVVTLWLRNEEVAHAINTHRENPRYLPGVSLDKGVTATTDPAALHNDLLVLSVPCQQLRAWLRVYKKYFRHSLTVVNTAKGIETGSLAVCTTIAQEELDGFALRYAALSGPSFAKEVLRSLPTAVVLATHDEASGRHLREIFSGATFRCYSSTDVVGVEMGGALKNVMAIAAGLCDGLELELNSRAALLTRGLAEMSRIGVACGALERTFMGLSGLGDLILSCTGDLSRNRQVGLRLGRGESLEGTTKNLGMVAEGVKTAAAVHELTRRLRVDAPISAAVYHILYRGSCPREAAQSLMARTLRDE</sequence>
<dbReference type="FunFam" id="1.10.1040.10:FF:000001">
    <property type="entry name" value="Glycerol-3-phosphate dehydrogenase [NAD(P)+]"/>
    <property type="match status" value="1"/>
</dbReference>
<evidence type="ECO:0000313" key="21">
    <source>
        <dbReference type="Proteomes" id="UP000242645"/>
    </source>
</evidence>
<evidence type="ECO:0000256" key="10">
    <source>
        <dbReference type="ARBA" id="ARBA00066687"/>
    </source>
</evidence>
<feature type="binding site" evidence="13">
    <location>
        <position position="138"/>
    </location>
    <ligand>
        <name>sn-glycerol 3-phosphate</name>
        <dbReference type="ChEBI" id="CHEBI:57597"/>
    </ligand>
</feature>
<feature type="binding site" evidence="13">
    <location>
        <position position="106"/>
    </location>
    <ligand>
        <name>NADPH</name>
        <dbReference type="ChEBI" id="CHEBI:57783"/>
    </ligand>
</feature>
<dbReference type="InterPro" id="IPR013328">
    <property type="entry name" value="6PGD_dom2"/>
</dbReference>
<evidence type="ECO:0000256" key="17">
    <source>
        <dbReference type="RuleBase" id="RU000437"/>
    </source>
</evidence>
<feature type="binding site" evidence="13">
    <location>
        <position position="255"/>
    </location>
    <ligand>
        <name>sn-glycerol 3-phosphate</name>
        <dbReference type="ChEBI" id="CHEBI:57597"/>
    </ligand>
</feature>
<gene>
    <name evidence="13 20" type="primary">gpsA</name>
    <name evidence="20" type="ORF">RSDT_0683</name>
</gene>
<evidence type="ECO:0000256" key="3">
    <source>
        <dbReference type="ARBA" id="ARBA00022857"/>
    </source>
</evidence>
<dbReference type="FunFam" id="3.40.50.720:FF:000019">
    <property type="entry name" value="Glycerol-3-phosphate dehydrogenase [NAD(P)+]"/>
    <property type="match status" value="1"/>
</dbReference>
<dbReference type="PIRSF" id="PIRSF000114">
    <property type="entry name" value="Glycerol-3-P_dh"/>
    <property type="match status" value="1"/>
</dbReference>
<keyword evidence="5 13" id="KW-0520">NAD</keyword>
<feature type="binding site" evidence="16">
    <location>
        <begin position="10"/>
        <end position="15"/>
    </location>
    <ligand>
        <name>NAD(+)</name>
        <dbReference type="ChEBI" id="CHEBI:57540"/>
    </ligand>
</feature>
<comment type="caution">
    <text evidence="13">Lacks conserved residue(s) required for the propagation of feature annotation.</text>
</comment>
<dbReference type="Pfam" id="PF07479">
    <property type="entry name" value="NAD_Gly3P_dh_C"/>
    <property type="match status" value="1"/>
</dbReference>
<feature type="binding site" evidence="13">
    <location>
        <position position="281"/>
    </location>
    <ligand>
        <name>NADPH</name>
        <dbReference type="ChEBI" id="CHEBI:57783"/>
    </ligand>
</feature>
<keyword evidence="8 13" id="KW-1208">Phospholipid metabolism</keyword>
<dbReference type="GO" id="GO:0005975">
    <property type="term" value="P:carbohydrate metabolic process"/>
    <property type="evidence" value="ECO:0007669"/>
    <property type="project" value="InterPro"/>
</dbReference>
<dbReference type="InterPro" id="IPR006168">
    <property type="entry name" value="G3P_DH_NAD-dep"/>
</dbReference>
<evidence type="ECO:0000256" key="5">
    <source>
        <dbReference type="ARBA" id="ARBA00023027"/>
    </source>
</evidence>
<dbReference type="GO" id="GO:0141152">
    <property type="term" value="F:glycerol-3-phosphate dehydrogenase (NAD+) activity"/>
    <property type="evidence" value="ECO:0007669"/>
    <property type="project" value="RHEA"/>
</dbReference>
<feature type="binding site" evidence="13">
    <location>
        <position position="136"/>
    </location>
    <ligand>
        <name>sn-glycerol 3-phosphate</name>
        <dbReference type="ChEBI" id="CHEBI:57597"/>
    </ligand>
</feature>
<dbReference type="GO" id="GO:0005829">
    <property type="term" value="C:cytosol"/>
    <property type="evidence" value="ECO:0007669"/>
    <property type="project" value="TreeGrafter"/>
</dbReference>
<accession>A0A1J1E2U0</accession>
<dbReference type="RefSeq" id="WP_096399713.1">
    <property type="nucleotide sequence ID" value="NZ_AP017368.1"/>
</dbReference>
<keyword evidence="13" id="KW-0963">Cytoplasm</keyword>
<evidence type="ECO:0000256" key="4">
    <source>
        <dbReference type="ARBA" id="ARBA00023002"/>
    </source>
</evidence>
<dbReference type="PANTHER" id="PTHR11728">
    <property type="entry name" value="GLYCEROL-3-PHOSPHATE DEHYDROGENASE"/>
    <property type="match status" value="1"/>
</dbReference>
<feature type="binding site" evidence="15">
    <location>
        <position position="106"/>
    </location>
    <ligand>
        <name>substrate</name>
    </ligand>
</feature>
<comment type="catalytic activity">
    <reaction evidence="9">
        <text>sn-glycerol 3-phosphate + NADP(+) = dihydroxyacetone phosphate + NADPH + H(+)</text>
        <dbReference type="Rhea" id="RHEA:11096"/>
        <dbReference type="ChEBI" id="CHEBI:15378"/>
        <dbReference type="ChEBI" id="CHEBI:57597"/>
        <dbReference type="ChEBI" id="CHEBI:57642"/>
        <dbReference type="ChEBI" id="CHEBI:57783"/>
        <dbReference type="ChEBI" id="CHEBI:58349"/>
        <dbReference type="EC" id="1.1.1.94"/>
    </reaction>
    <physiologicalReaction direction="right-to-left" evidence="9">
        <dbReference type="Rhea" id="RHEA:11098"/>
    </physiologicalReaction>
</comment>
<feature type="binding site" evidence="13">
    <location>
        <position position="14"/>
    </location>
    <ligand>
        <name>NADPH</name>
        <dbReference type="ChEBI" id="CHEBI:57783"/>
    </ligand>
</feature>
<comment type="similarity">
    <text evidence="1 13 17">Belongs to the NAD-dependent glycerol-3-phosphate dehydrogenase family.</text>
</comment>
<evidence type="ECO:0000256" key="11">
    <source>
        <dbReference type="ARBA" id="ARBA00069372"/>
    </source>
</evidence>
<feature type="binding site" evidence="16">
    <location>
        <position position="255"/>
    </location>
    <ligand>
        <name>NAD(+)</name>
        <dbReference type="ChEBI" id="CHEBI:57540"/>
    </ligand>
</feature>
<feature type="binding site" evidence="13">
    <location>
        <position position="51"/>
    </location>
    <ligand>
        <name>NADPH</name>
        <dbReference type="ChEBI" id="CHEBI:57783"/>
    </ligand>
</feature>
<evidence type="ECO:0000256" key="13">
    <source>
        <dbReference type="HAMAP-Rule" id="MF_00394"/>
    </source>
</evidence>
<proteinExistence type="inferred from homology"/>
<comment type="catalytic activity">
    <reaction evidence="13">
        <text>sn-glycerol 3-phosphate + NAD(+) = dihydroxyacetone phosphate + NADH + H(+)</text>
        <dbReference type="Rhea" id="RHEA:11092"/>
        <dbReference type="ChEBI" id="CHEBI:15378"/>
        <dbReference type="ChEBI" id="CHEBI:57540"/>
        <dbReference type="ChEBI" id="CHEBI:57597"/>
        <dbReference type="ChEBI" id="CHEBI:57642"/>
        <dbReference type="ChEBI" id="CHEBI:57945"/>
        <dbReference type="EC" id="1.1.1.94"/>
    </reaction>
</comment>
<dbReference type="InterPro" id="IPR008927">
    <property type="entry name" value="6-PGluconate_DH-like_C_sf"/>
</dbReference>
<dbReference type="Gene3D" id="3.40.50.720">
    <property type="entry name" value="NAD(P)-binding Rossmann-like Domain"/>
    <property type="match status" value="1"/>
</dbReference>
<evidence type="ECO:0000256" key="9">
    <source>
        <dbReference type="ARBA" id="ARBA00052716"/>
    </source>
</evidence>
<dbReference type="SUPFAM" id="SSF48179">
    <property type="entry name" value="6-phosphogluconate dehydrogenase C-terminal domain-like"/>
    <property type="match status" value="1"/>
</dbReference>
<reference evidence="20 21" key="1">
    <citation type="journal article" date="2017" name="ISME J.">
        <title>Genome of 'Ca. Desulfovibrio trichonymphae', an H2-oxidizing bacterium in a tripartite symbiotic system within a protist cell in the termite gut.</title>
        <authorList>
            <person name="Kuwahara H."/>
            <person name="Yuki M."/>
            <person name="Izawa K."/>
            <person name="Ohkuma M."/>
            <person name="Hongoh Y."/>
        </authorList>
    </citation>
    <scope>NUCLEOTIDE SEQUENCE [LARGE SCALE GENOMIC DNA]</scope>
    <source>
        <strain evidence="20 21">Rs-N31</strain>
    </source>
</reference>
<dbReference type="AlphaFoldDB" id="A0A1J1E2U0"/>
<dbReference type="GO" id="GO:0006650">
    <property type="term" value="P:glycerophospholipid metabolic process"/>
    <property type="evidence" value="ECO:0007669"/>
    <property type="project" value="UniProtKB-UniRule"/>
</dbReference>
<organism evidence="20 21">
    <name type="scientific">Candidatus Desulfovibrio trichonymphae</name>
    <dbReference type="NCBI Taxonomy" id="1725232"/>
    <lineage>
        <taxon>Bacteria</taxon>
        <taxon>Pseudomonadati</taxon>
        <taxon>Thermodesulfobacteriota</taxon>
        <taxon>Desulfovibrionia</taxon>
        <taxon>Desulfovibrionales</taxon>
        <taxon>Desulfovibrionaceae</taxon>
        <taxon>Desulfovibrio</taxon>
    </lineage>
</organism>
<dbReference type="NCBIfam" id="NF000942">
    <property type="entry name" value="PRK00094.1-4"/>
    <property type="match status" value="1"/>
</dbReference>
<comment type="subcellular location">
    <subcellularLocation>
        <location evidence="13">Cytoplasm</location>
    </subcellularLocation>
</comment>
<evidence type="ECO:0000256" key="14">
    <source>
        <dbReference type="PIRSR" id="PIRSR000114-1"/>
    </source>
</evidence>
<feature type="binding site" evidence="13">
    <location>
        <position position="255"/>
    </location>
    <ligand>
        <name>NADPH</name>
        <dbReference type="ChEBI" id="CHEBI:57783"/>
    </ligand>
</feature>
<comment type="function">
    <text evidence="13">Catalyzes the reduction of the glycolytic intermediate dihydroxyacetone phosphate (DHAP) to sn-glycerol 3-phosphate (G3P), the key precursor for phospholipid synthesis.</text>
</comment>
<evidence type="ECO:0000256" key="15">
    <source>
        <dbReference type="PIRSR" id="PIRSR000114-2"/>
    </source>
</evidence>
<dbReference type="PANTHER" id="PTHR11728:SF1">
    <property type="entry name" value="GLYCEROL-3-PHOSPHATE DEHYDROGENASE [NAD(+)] 2, CHLOROPLASTIC"/>
    <property type="match status" value="1"/>
</dbReference>
<dbReference type="GO" id="GO:0008654">
    <property type="term" value="P:phospholipid biosynthetic process"/>
    <property type="evidence" value="ECO:0007669"/>
    <property type="project" value="UniProtKB-KW"/>
</dbReference>
<feature type="binding site" evidence="13">
    <location>
        <position position="191"/>
    </location>
    <ligand>
        <name>sn-glycerol 3-phosphate</name>
        <dbReference type="ChEBI" id="CHEBI:57597"/>
    </ligand>
</feature>
<comment type="pathway">
    <text evidence="13">Membrane lipid metabolism; glycerophospholipid metabolism.</text>
</comment>
<dbReference type="PROSITE" id="PS00957">
    <property type="entry name" value="NAD_G3PDH"/>
    <property type="match status" value="1"/>
</dbReference>
<evidence type="ECO:0000256" key="6">
    <source>
        <dbReference type="ARBA" id="ARBA00023098"/>
    </source>
</evidence>
<dbReference type="EMBL" id="AP017368">
    <property type="protein sequence ID" value="BAV92195.1"/>
    <property type="molecule type" value="Genomic_DNA"/>
</dbReference>
<dbReference type="GO" id="GO:0051287">
    <property type="term" value="F:NAD binding"/>
    <property type="evidence" value="ECO:0007669"/>
    <property type="project" value="InterPro"/>
</dbReference>
<dbReference type="InterPro" id="IPR011128">
    <property type="entry name" value="G3P_DH_NAD-dep_N"/>
</dbReference>
<keyword evidence="6 13" id="KW-0443">Lipid metabolism</keyword>
<evidence type="ECO:0000256" key="8">
    <source>
        <dbReference type="ARBA" id="ARBA00023264"/>
    </source>
</evidence>
<dbReference type="InterPro" id="IPR006109">
    <property type="entry name" value="G3P_DH_NAD-dep_C"/>
</dbReference>
<dbReference type="HAMAP" id="MF_00394">
    <property type="entry name" value="NAD_Glyc3P_dehydrog"/>
    <property type="match status" value="1"/>
</dbReference>
<keyword evidence="7 13" id="KW-0594">Phospholipid biosynthesis</keyword>
<dbReference type="OrthoDB" id="9812273at2"/>
<evidence type="ECO:0000259" key="18">
    <source>
        <dbReference type="Pfam" id="PF01210"/>
    </source>
</evidence>
<evidence type="ECO:0000256" key="12">
    <source>
        <dbReference type="ARBA" id="ARBA00080511"/>
    </source>
</evidence>
<name>A0A1J1E2U0_9BACT</name>
<dbReference type="NCBIfam" id="NF000940">
    <property type="entry name" value="PRK00094.1-2"/>
    <property type="match status" value="1"/>
</dbReference>
<feature type="domain" description="Glycerol-3-phosphate dehydrogenase NAD-dependent C-terminal" evidence="19">
    <location>
        <begin position="180"/>
        <end position="320"/>
    </location>
</feature>
<feature type="binding site" evidence="13">
    <location>
        <position position="254"/>
    </location>
    <ligand>
        <name>sn-glycerol 3-phosphate</name>
        <dbReference type="ChEBI" id="CHEBI:57597"/>
    </ligand>
</feature>
<evidence type="ECO:0000256" key="2">
    <source>
        <dbReference type="ARBA" id="ARBA00022516"/>
    </source>
</evidence>
<keyword evidence="2 13" id="KW-0444">Lipid biosynthesis</keyword>
<dbReference type="GO" id="GO:0046167">
    <property type="term" value="P:glycerol-3-phosphate biosynthetic process"/>
    <property type="evidence" value="ECO:0007669"/>
    <property type="project" value="UniProtKB-UniRule"/>
</dbReference>
<dbReference type="EC" id="1.1.1.94" evidence="10 13"/>
<feature type="binding site" evidence="13">
    <location>
        <position position="244"/>
    </location>
    <ligand>
        <name>sn-glycerol 3-phosphate</name>
        <dbReference type="ChEBI" id="CHEBI:57597"/>
    </ligand>
</feature>
<evidence type="ECO:0000256" key="1">
    <source>
        <dbReference type="ARBA" id="ARBA00011009"/>
    </source>
</evidence>
<dbReference type="InterPro" id="IPR036291">
    <property type="entry name" value="NAD(P)-bd_dom_sf"/>
</dbReference>
<evidence type="ECO:0000256" key="16">
    <source>
        <dbReference type="PIRSR" id="PIRSR000114-3"/>
    </source>
</evidence>
<evidence type="ECO:0000259" key="19">
    <source>
        <dbReference type="Pfam" id="PF07479"/>
    </source>
</evidence>
<keyword evidence="3 13" id="KW-0521">NADP</keyword>
<dbReference type="Proteomes" id="UP000242645">
    <property type="component" value="Chromosome"/>
</dbReference>
<feature type="active site" description="Proton acceptor" evidence="13 14">
    <location>
        <position position="191"/>
    </location>
</feature>
<dbReference type="PRINTS" id="PR00077">
    <property type="entry name" value="GPDHDRGNASE"/>
</dbReference>
<dbReference type="Pfam" id="PF01210">
    <property type="entry name" value="NAD_Gly3P_dh_N"/>
    <property type="match status" value="1"/>
</dbReference>
<dbReference type="Gene3D" id="1.10.1040.10">
    <property type="entry name" value="N-(1-d-carboxylethyl)-l-norvaline Dehydrogenase, domain 2"/>
    <property type="match status" value="1"/>
</dbReference>